<name>A0A3P9BKT4_9CICH</name>
<keyword evidence="1" id="KW-0393">Immunoglobulin domain</keyword>
<dbReference type="GO" id="GO:0030183">
    <property type="term" value="P:B cell differentiation"/>
    <property type="evidence" value="ECO:0007669"/>
    <property type="project" value="TreeGrafter"/>
</dbReference>
<evidence type="ECO:0000259" key="2">
    <source>
        <dbReference type="PROSITE" id="PS50835"/>
    </source>
</evidence>
<proteinExistence type="predicted"/>
<dbReference type="Proteomes" id="UP000265160">
    <property type="component" value="LG11"/>
</dbReference>
<evidence type="ECO:0000313" key="3">
    <source>
        <dbReference type="Ensembl" id="ENSMZEP00005010510.1"/>
    </source>
</evidence>
<dbReference type="SUPFAM" id="SSF48726">
    <property type="entry name" value="Immunoglobulin"/>
    <property type="match status" value="1"/>
</dbReference>
<reference evidence="3" key="2">
    <citation type="submission" date="2025-08" db="UniProtKB">
        <authorList>
            <consortium name="Ensembl"/>
        </authorList>
    </citation>
    <scope>IDENTIFICATION</scope>
</reference>
<reference evidence="3" key="3">
    <citation type="submission" date="2025-09" db="UniProtKB">
        <authorList>
            <consortium name="Ensembl"/>
        </authorList>
    </citation>
    <scope>IDENTIFICATION</scope>
</reference>
<dbReference type="InterPro" id="IPR003599">
    <property type="entry name" value="Ig_sub"/>
</dbReference>
<dbReference type="GO" id="GO:0009897">
    <property type="term" value="C:external side of plasma membrane"/>
    <property type="evidence" value="ECO:0007669"/>
    <property type="project" value="TreeGrafter"/>
</dbReference>
<sequence length="240" mass="26280">EMLSHPSVLQVCPLCCCCVSLTATPEGLRVRQHPPSLSVMRGETATLSCHFKVESLKYGVQWFKSEQQLISNSSRQIVVAKNQTSSLVITNTTIQDSGWYYCEVNVLKKDPEWGNGTKLVVLGKKQIAGFRNEHAHNLLGPLRPGDVAMLVIMSHLYLLYTGATTFSTRFPQNHTPISGLSCVSPEVSTPVDSLSPGPTKAQQPLSITSQSPIAPFLLTSLTATCLNIHPMKPCCLQICW</sequence>
<dbReference type="PANTHER" id="PTHR14334:SF2">
    <property type="entry name" value="B-CELL ANTIGEN RECEPTOR COMPLEX-ASSOCIATED PROTEIN BETA CHAIN"/>
    <property type="match status" value="1"/>
</dbReference>
<reference evidence="3 4" key="1">
    <citation type="journal article" date="2014" name="Nature">
        <title>The genomic substrate for adaptive radiation in African cichlid fish.</title>
        <authorList>
            <person name="Brawand D."/>
            <person name="Wagner C.E."/>
            <person name="Li Y.I."/>
            <person name="Malinsky M."/>
            <person name="Keller I."/>
            <person name="Fan S."/>
            <person name="Simakov O."/>
            <person name="Ng A.Y."/>
            <person name="Lim Z.W."/>
            <person name="Bezault E."/>
            <person name="Turner-Maier J."/>
            <person name="Johnson J."/>
            <person name="Alcazar R."/>
            <person name="Noh H.J."/>
            <person name="Russell P."/>
            <person name="Aken B."/>
            <person name="Alfoldi J."/>
            <person name="Amemiya C."/>
            <person name="Azzouzi N."/>
            <person name="Baroiller J.F."/>
            <person name="Barloy-Hubler F."/>
            <person name="Berlin A."/>
            <person name="Bloomquist R."/>
            <person name="Carleton K.L."/>
            <person name="Conte M.A."/>
            <person name="D'Cotta H."/>
            <person name="Eshel O."/>
            <person name="Gaffney L."/>
            <person name="Galibert F."/>
            <person name="Gante H.F."/>
            <person name="Gnerre S."/>
            <person name="Greuter L."/>
            <person name="Guyon R."/>
            <person name="Haddad N.S."/>
            <person name="Haerty W."/>
            <person name="Harris R.M."/>
            <person name="Hofmann H.A."/>
            <person name="Hourlier T."/>
            <person name="Hulata G."/>
            <person name="Jaffe D.B."/>
            <person name="Lara M."/>
            <person name="Lee A.P."/>
            <person name="MacCallum I."/>
            <person name="Mwaiko S."/>
            <person name="Nikaido M."/>
            <person name="Nishihara H."/>
            <person name="Ozouf-Costaz C."/>
            <person name="Penman D.J."/>
            <person name="Przybylski D."/>
            <person name="Rakotomanga M."/>
            <person name="Renn S.C.P."/>
            <person name="Ribeiro F.J."/>
            <person name="Ron M."/>
            <person name="Salzburger W."/>
            <person name="Sanchez-Pulido L."/>
            <person name="Santos M.E."/>
            <person name="Searle S."/>
            <person name="Sharpe T."/>
            <person name="Swofford R."/>
            <person name="Tan F.J."/>
            <person name="Williams L."/>
            <person name="Young S."/>
            <person name="Yin S."/>
            <person name="Okada N."/>
            <person name="Kocher T.D."/>
            <person name="Miska E.A."/>
            <person name="Lander E.S."/>
            <person name="Venkatesh B."/>
            <person name="Fernald R.D."/>
            <person name="Meyer A."/>
            <person name="Ponting C.P."/>
            <person name="Streelman J.T."/>
            <person name="Lindblad-Toh K."/>
            <person name="Seehausen O."/>
            <person name="Di Palma F."/>
        </authorList>
    </citation>
    <scope>NUCLEOTIDE SEQUENCE</scope>
</reference>
<protein>
    <recommendedName>
        <fullName evidence="2">Ig-like domain-containing protein</fullName>
    </recommendedName>
</protein>
<dbReference type="GeneTree" id="ENSGT00940000177020"/>
<dbReference type="SMART" id="SM00409">
    <property type="entry name" value="IG"/>
    <property type="match status" value="1"/>
</dbReference>
<dbReference type="InterPro" id="IPR007110">
    <property type="entry name" value="Ig-like_dom"/>
</dbReference>
<dbReference type="AlphaFoldDB" id="A0A3P9BKT4"/>
<dbReference type="GO" id="GO:0019815">
    <property type="term" value="C:B cell receptor complex"/>
    <property type="evidence" value="ECO:0007669"/>
    <property type="project" value="TreeGrafter"/>
</dbReference>
<accession>A0A3P9BKT4</accession>
<evidence type="ECO:0000313" key="4">
    <source>
        <dbReference type="Proteomes" id="UP000265160"/>
    </source>
</evidence>
<dbReference type="PANTHER" id="PTHR14334">
    <property type="entry name" value="B-CELL ANTIGEN RECEPTOR COMPLEX-ASSOCIATED PROTEIN"/>
    <property type="match status" value="1"/>
</dbReference>
<dbReference type="GO" id="GO:0050853">
    <property type="term" value="P:B cell receptor signaling pathway"/>
    <property type="evidence" value="ECO:0007669"/>
    <property type="project" value="TreeGrafter"/>
</dbReference>
<evidence type="ECO:0000256" key="1">
    <source>
        <dbReference type="ARBA" id="ARBA00023319"/>
    </source>
</evidence>
<dbReference type="Pfam" id="PF13927">
    <property type="entry name" value="Ig_3"/>
    <property type="match status" value="1"/>
</dbReference>
<dbReference type="InterPro" id="IPR036179">
    <property type="entry name" value="Ig-like_dom_sf"/>
</dbReference>
<dbReference type="InterPro" id="IPR013783">
    <property type="entry name" value="Ig-like_fold"/>
</dbReference>
<organism evidence="3 4">
    <name type="scientific">Maylandia zebra</name>
    <name type="common">zebra mbuna</name>
    <dbReference type="NCBI Taxonomy" id="106582"/>
    <lineage>
        <taxon>Eukaryota</taxon>
        <taxon>Metazoa</taxon>
        <taxon>Chordata</taxon>
        <taxon>Craniata</taxon>
        <taxon>Vertebrata</taxon>
        <taxon>Euteleostomi</taxon>
        <taxon>Actinopterygii</taxon>
        <taxon>Neopterygii</taxon>
        <taxon>Teleostei</taxon>
        <taxon>Neoteleostei</taxon>
        <taxon>Acanthomorphata</taxon>
        <taxon>Ovalentaria</taxon>
        <taxon>Cichlomorphae</taxon>
        <taxon>Cichliformes</taxon>
        <taxon>Cichlidae</taxon>
        <taxon>African cichlids</taxon>
        <taxon>Pseudocrenilabrinae</taxon>
        <taxon>Haplochromini</taxon>
        <taxon>Maylandia</taxon>
        <taxon>Maylandia zebra complex</taxon>
    </lineage>
</organism>
<dbReference type="PROSITE" id="PS50835">
    <property type="entry name" value="IG_LIKE"/>
    <property type="match status" value="1"/>
</dbReference>
<feature type="domain" description="Ig-like" evidence="2">
    <location>
        <begin position="25"/>
        <end position="105"/>
    </location>
</feature>
<dbReference type="CDD" id="cd00099">
    <property type="entry name" value="IgV"/>
    <property type="match status" value="1"/>
</dbReference>
<dbReference type="Ensembl" id="ENSMZET00005010882.1">
    <property type="protein sequence ID" value="ENSMZEP00005010510.1"/>
    <property type="gene ID" value="ENSMZEG00005007926.1"/>
</dbReference>
<keyword evidence="4" id="KW-1185">Reference proteome</keyword>
<dbReference type="Gene3D" id="2.60.40.10">
    <property type="entry name" value="Immunoglobulins"/>
    <property type="match status" value="1"/>
</dbReference>